<dbReference type="GO" id="GO:0004190">
    <property type="term" value="F:aspartic-type endopeptidase activity"/>
    <property type="evidence" value="ECO:0007669"/>
    <property type="project" value="UniProtKB-KW"/>
</dbReference>
<evidence type="ECO:0000256" key="4">
    <source>
        <dbReference type="ARBA" id="ARBA00022801"/>
    </source>
</evidence>
<dbReference type="InterPro" id="IPR001461">
    <property type="entry name" value="Aspartic_peptidase_A1"/>
</dbReference>
<dbReference type="InterPro" id="IPR021109">
    <property type="entry name" value="Peptidase_aspartic_dom_sf"/>
</dbReference>
<dbReference type="eggNOG" id="KOG1339">
    <property type="taxonomic scope" value="Eukaryota"/>
</dbReference>
<dbReference type="HOGENOM" id="CLU_013253_0_2_1"/>
<proteinExistence type="inferred from homology"/>
<evidence type="ECO:0000256" key="6">
    <source>
        <dbReference type="RuleBase" id="RU000454"/>
    </source>
</evidence>
<evidence type="ECO:0000313" key="10">
    <source>
        <dbReference type="Proteomes" id="UP000006753"/>
    </source>
</evidence>
<dbReference type="EMBL" id="JH921445">
    <property type="protein sequence ID" value="EKD14439.1"/>
    <property type="molecule type" value="Genomic_DNA"/>
</dbReference>
<reference evidence="9 10" key="1">
    <citation type="journal article" date="2012" name="BMC Genomics">
        <title>Sequencing the genome of Marssonina brunnea reveals fungus-poplar co-evolution.</title>
        <authorList>
            <person name="Zhu S."/>
            <person name="Cao Y.-Z."/>
            <person name="Jiang C."/>
            <person name="Tan B.-Y."/>
            <person name="Wang Z."/>
            <person name="Feng S."/>
            <person name="Zhang L."/>
            <person name="Su X.-H."/>
            <person name="Brejova B."/>
            <person name="Vinar T."/>
            <person name="Xu M."/>
            <person name="Wang M.-X."/>
            <person name="Zhang S.-G."/>
            <person name="Huang M.-R."/>
            <person name="Wu R."/>
            <person name="Zhou Y."/>
        </authorList>
    </citation>
    <scope>NUCLEOTIDE SEQUENCE [LARGE SCALE GENOMIC DNA]</scope>
    <source>
        <strain evidence="9 10">MB_m1</strain>
    </source>
</reference>
<feature type="active site" evidence="5">
    <location>
        <position position="157"/>
    </location>
</feature>
<protein>
    <submittedName>
        <fullName evidence="9">Aspartic proteinase</fullName>
    </submittedName>
</protein>
<dbReference type="PROSITE" id="PS51767">
    <property type="entry name" value="PEPTIDASE_A1"/>
    <property type="match status" value="1"/>
</dbReference>
<dbReference type="PANTHER" id="PTHR47966:SF1">
    <property type="entry name" value="ASPARTYL PROTEINASE"/>
    <property type="match status" value="1"/>
</dbReference>
<dbReference type="Proteomes" id="UP000006753">
    <property type="component" value="Unassembled WGS sequence"/>
</dbReference>
<dbReference type="InterPro" id="IPR001969">
    <property type="entry name" value="Aspartic_peptidase_AS"/>
</dbReference>
<dbReference type="PRINTS" id="PR00792">
    <property type="entry name" value="PEPSIN"/>
</dbReference>
<dbReference type="PANTHER" id="PTHR47966">
    <property type="entry name" value="BETA-SITE APP-CLEAVING ENZYME, ISOFORM A-RELATED"/>
    <property type="match status" value="1"/>
</dbReference>
<dbReference type="Gene3D" id="2.40.70.10">
    <property type="entry name" value="Acid Proteases"/>
    <property type="match status" value="2"/>
</dbReference>
<dbReference type="AlphaFoldDB" id="K1XPJ0"/>
<keyword evidence="4 6" id="KW-0378">Hydrolase</keyword>
<keyword evidence="3 6" id="KW-0064">Aspartyl protease</keyword>
<accession>K1XPJ0</accession>
<keyword evidence="10" id="KW-1185">Reference proteome</keyword>
<dbReference type="SUPFAM" id="SSF50630">
    <property type="entry name" value="Acid proteases"/>
    <property type="match status" value="1"/>
</dbReference>
<evidence type="ECO:0000256" key="1">
    <source>
        <dbReference type="ARBA" id="ARBA00007447"/>
    </source>
</evidence>
<dbReference type="OMA" id="WYGGVQS"/>
<name>K1XPJ0_MARBU</name>
<keyword evidence="2 6" id="KW-0645">Protease</keyword>
<sequence>MAAEQEQDQDRSSHFTDPIYTETDEKSDRWMHASRMGARCLSCALERLSKINIITNPKYQKDGLKSYAYLLNEWGFNPTQPGPYVQIAGPSNSGHQGLLSKLGKNSARLLVKKVGVSRDGSSVITEFVPVRDQQNENLYHCTVSIGTPPQTLVLHFDTASADSWVWSTELSKNMQSAAKCNGHELFDSTKSSTFTKMRGSTWKITHGDHSAVSGIVGTDTVVLGGLEVTGQAIELAKSLSERVAPGVGDGILGLAFRSINTVTPKAVSTPVENMITQPDIPKGAELCTAKIGSWCDADEPDDEGAGFYTFGYIDLPTVEASGQDIYYTPVDSSDGFWTVSSGSTIVNDTVVTKGGKTAIIDTGSPLTLVSDVVCQAIYGSIEGAVYDPQDQGWVFPSITTLDQLPTVSVAIGDKQFTINKEDLGFATTSNSTIYSSIQSRGDMDFDILGHAFLKGVYAIFDQGNRRFGAVERPQEYQDMGFVLA</sequence>
<evidence type="ECO:0000256" key="2">
    <source>
        <dbReference type="ARBA" id="ARBA00022670"/>
    </source>
</evidence>
<dbReference type="InterPro" id="IPR034163">
    <property type="entry name" value="Aspergillopepsin-like_cat_dom"/>
</dbReference>
<feature type="domain" description="Peptidase A1" evidence="8">
    <location>
        <begin position="139"/>
        <end position="470"/>
    </location>
</feature>
<dbReference type="InterPro" id="IPR033121">
    <property type="entry name" value="PEPTIDASE_A1"/>
</dbReference>
<dbReference type="OrthoDB" id="2747330at2759"/>
<gene>
    <name evidence="9" type="ORF">MBM_07160</name>
</gene>
<evidence type="ECO:0000256" key="7">
    <source>
        <dbReference type="SAM" id="MobiDB-lite"/>
    </source>
</evidence>
<organism evidence="9 10">
    <name type="scientific">Marssonina brunnea f. sp. multigermtubi (strain MB_m1)</name>
    <name type="common">Marssonina leaf spot fungus</name>
    <dbReference type="NCBI Taxonomy" id="1072389"/>
    <lineage>
        <taxon>Eukaryota</taxon>
        <taxon>Fungi</taxon>
        <taxon>Dikarya</taxon>
        <taxon>Ascomycota</taxon>
        <taxon>Pezizomycotina</taxon>
        <taxon>Leotiomycetes</taxon>
        <taxon>Helotiales</taxon>
        <taxon>Drepanopezizaceae</taxon>
        <taxon>Drepanopeziza</taxon>
    </lineage>
</organism>
<dbReference type="PROSITE" id="PS00141">
    <property type="entry name" value="ASP_PROTEASE"/>
    <property type="match status" value="1"/>
</dbReference>
<dbReference type="GO" id="GO:0006508">
    <property type="term" value="P:proteolysis"/>
    <property type="evidence" value="ECO:0007669"/>
    <property type="project" value="UniProtKB-KW"/>
</dbReference>
<evidence type="ECO:0000256" key="3">
    <source>
        <dbReference type="ARBA" id="ARBA00022750"/>
    </source>
</evidence>
<dbReference type="InParanoid" id="K1XPJ0"/>
<evidence type="ECO:0000259" key="8">
    <source>
        <dbReference type="PROSITE" id="PS51767"/>
    </source>
</evidence>
<dbReference type="KEGG" id="mbe:MBM_07160"/>
<dbReference type="Pfam" id="PF00026">
    <property type="entry name" value="Asp"/>
    <property type="match status" value="1"/>
</dbReference>
<feature type="region of interest" description="Disordered" evidence="7">
    <location>
        <begin position="1"/>
        <end position="21"/>
    </location>
</feature>
<evidence type="ECO:0000313" key="9">
    <source>
        <dbReference type="EMBL" id="EKD14439.1"/>
    </source>
</evidence>
<dbReference type="CDD" id="cd06097">
    <property type="entry name" value="Aspergillopepsin_like"/>
    <property type="match status" value="1"/>
</dbReference>
<comment type="similarity">
    <text evidence="1 6">Belongs to the peptidase A1 family.</text>
</comment>
<evidence type="ECO:0000256" key="5">
    <source>
        <dbReference type="PIRSR" id="PIRSR601461-1"/>
    </source>
</evidence>
<feature type="active site" evidence="5">
    <location>
        <position position="361"/>
    </location>
</feature>